<dbReference type="EMBL" id="QEKH01000039">
    <property type="protein sequence ID" value="PVY35651.1"/>
    <property type="molecule type" value="Genomic_DNA"/>
</dbReference>
<keyword evidence="2" id="KW-1185">Reference proteome</keyword>
<protein>
    <submittedName>
        <fullName evidence="1">Uncharacterized protein</fullName>
    </submittedName>
</protein>
<sequence>MFHNSLDIHEIKELHLNTLVSFGCGAIRKIEEIAAALEKRGVRSLPAVTGRGAYKTTGT</sequence>
<dbReference type="Proteomes" id="UP000245959">
    <property type="component" value="Unassembled WGS sequence"/>
</dbReference>
<dbReference type="AlphaFoldDB" id="A0A2U1AGY5"/>
<evidence type="ECO:0000313" key="1">
    <source>
        <dbReference type="EMBL" id="PVY35651.1"/>
    </source>
</evidence>
<organism evidence="1 2">
    <name type="scientific">Victivallis vadensis</name>
    <dbReference type="NCBI Taxonomy" id="172901"/>
    <lineage>
        <taxon>Bacteria</taxon>
        <taxon>Pseudomonadati</taxon>
        <taxon>Lentisphaerota</taxon>
        <taxon>Lentisphaeria</taxon>
        <taxon>Victivallales</taxon>
        <taxon>Victivallaceae</taxon>
        <taxon>Victivallis</taxon>
    </lineage>
</organism>
<reference evidence="1 2" key="1">
    <citation type="submission" date="2018-04" db="EMBL/GenBank/DDBJ databases">
        <title>Genomic Encyclopedia of Type Strains, Phase IV (KMG-IV): sequencing the most valuable type-strain genomes for metagenomic binning, comparative biology and taxonomic classification.</title>
        <authorList>
            <person name="Goeker M."/>
        </authorList>
    </citation>
    <scope>NUCLEOTIDE SEQUENCE [LARGE SCALE GENOMIC DNA]</scope>
    <source>
        <strain evidence="1 2">DSM 14823</strain>
    </source>
</reference>
<accession>A0A2U1AGY5</accession>
<proteinExistence type="predicted"/>
<name>A0A2U1AGY5_9BACT</name>
<comment type="caution">
    <text evidence="1">The sequence shown here is derived from an EMBL/GenBank/DDBJ whole genome shotgun (WGS) entry which is preliminary data.</text>
</comment>
<evidence type="ECO:0000313" key="2">
    <source>
        <dbReference type="Proteomes" id="UP000245959"/>
    </source>
</evidence>
<gene>
    <name evidence="1" type="ORF">C8D82_13923</name>
</gene>